<keyword evidence="5" id="KW-0472">Membrane</keyword>
<dbReference type="SUPFAM" id="SSF101904">
    <property type="entry name" value="GyrA/ParC C-terminal domain-like"/>
    <property type="match status" value="1"/>
</dbReference>
<dbReference type="Pfam" id="PF00521">
    <property type="entry name" value="DNA_topoisoIV"/>
    <property type="match status" value="1"/>
</dbReference>
<dbReference type="PANTHER" id="PTHR43493:SF1">
    <property type="entry name" value="DNA TOPOISOMERASE 4 SUBUNIT A"/>
    <property type="match status" value="1"/>
</dbReference>
<evidence type="ECO:0000256" key="6">
    <source>
        <dbReference type="ARBA" id="ARBA00023235"/>
    </source>
</evidence>
<dbReference type="Gene3D" id="3.30.1360.40">
    <property type="match status" value="1"/>
</dbReference>
<feature type="active site" description="O-(5'-phospho-DNA)-tyrosine intermediate" evidence="7">
    <location>
        <position position="151"/>
    </location>
</feature>
<keyword evidence="6 7" id="KW-0413">Isomerase</keyword>
<keyword evidence="2" id="KW-1003">Cell membrane</keyword>
<dbReference type="PANTHER" id="PTHR43493">
    <property type="entry name" value="DNA GYRASE/TOPOISOMERASE SUBUNIT A"/>
    <property type="match status" value="1"/>
</dbReference>
<dbReference type="InterPro" id="IPR002205">
    <property type="entry name" value="Topo_IIA_dom_A"/>
</dbReference>
<keyword evidence="10" id="KW-1185">Reference proteome</keyword>
<name>A0ABY8C2Y9_9FIRM</name>
<evidence type="ECO:0000256" key="1">
    <source>
        <dbReference type="ARBA" id="ARBA00000185"/>
    </source>
</evidence>
<evidence type="ECO:0000313" key="10">
    <source>
        <dbReference type="Proteomes" id="UP001220478"/>
    </source>
</evidence>
<dbReference type="InterPro" id="IPR050220">
    <property type="entry name" value="Type_II_DNA_Topoisomerases"/>
</dbReference>
<dbReference type="SMART" id="SM00434">
    <property type="entry name" value="TOP4c"/>
    <property type="match status" value="1"/>
</dbReference>
<dbReference type="Gene3D" id="2.120.10.90">
    <property type="entry name" value="DNA gyrase/topoisomerase IV, subunit A, C-terminal"/>
    <property type="match status" value="1"/>
</dbReference>
<keyword evidence="4 7" id="KW-0238">DNA-binding</keyword>
<reference evidence="9 10" key="1">
    <citation type="submission" date="2023-02" db="EMBL/GenBank/DDBJ databases">
        <title>Novel Oscillospiraceae bacterial genomes.</title>
        <authorList>
            <person name="Srinivasan S."/>
            <person name="Austin M.N."/>
            <person name="Fiedler T.L."/>
            <person name="Strenk S.M."/>
            <person name="Agnew K.J."/>
            <person name="Nagana Gowda G.A."/>
            <person name="Raftery D."/>
            <person name="Beamer M.A."/>
            <person name="Achilles S.L."/>
            <person name="Wiesenfeld H.C."/>
            <person name="Fredricks D.N."/>
            <person name="Hillier S.L."/>
        </authorList>
    </citation>
    <scope>NUCLEOTIDE SEQUENCE [LARGE SCALE GENOMIC DNA]</scope>
    <source>
        <strain evidence="9 10">CHIC02 1186E3-8</strain>
    </source>
</reference>
<dbReference type="InterPro" id="IPR013757">
    <property type="entry name" value="Topo_IIA_A_a_sf"/>
</dbReference>
<dbReference type="InterPro" id="IPR035516">
    <property type="entry name" value="Gyrase/topoIV_suA_C"/>
</dbReference>
<proteinExistence type="predicted"/>
<dbReference type="Gene3D" id="1.10.268.10">
    <property type="entry name" value="Topoisomerase, domain 3"/>
    <property type="match status" value="1"/>
</dbReference>
<keyword evidence="3 7" id="KW-0799">Topoisomerase</keyword>
<dbReference type="InterPro" id="IPR013758">
    <property type="entry name" value="Topo_IIA_A/C_ab"/>
</dbReference>
<sequence>MKNKKKSQDKAVGKSGVKDQVSYPSELQYLAEAAGSVSLEPIGQTLQNNYMPYAMSVIISRAIPEIDGFKPAHRKLLYTMYKAGLLNGARSKSANVVGATMKLNPHGDQAIYDTLVRLTRGNETLLHPYIDSKGNMGKQYSKDMQSAAPRYTEVKLDAIANEIFRGIDEDMVDFVPNYDGTMSEPTLLPTAFPGILVNANQGIAVGMASNICSFNLQEVCRAVIAYINDPGCDLLQYMPAPDFASGAALIYDESKMREIYNSGRGSFKLRAEYTINKADNCIEIREIPYTSTIESIIDKLAELVKSGKIKEITDVRDETDINGLCITIDYRKTADPEQLMQKLFSLTELENSFPCNFNVLIEGCPQVLGVKAIIAQWLKFRRNCVKRRLLFQERKLQVKLHLLQALAEILLDIDKAINIIKNTEKDDAVVPNLMEAFAVDAEQAEYICNIKLRQLNKEHILQRLEEKRKITDDLADIAATLAQTAKLNALIIKELKTIADKYGQERKTKIIAAADITEVSDADFIEDFNLRVFLTRDGYLKKLALTSLRSTAELKLKENDQIWQMQSGSNKQELLLFSSQANLYKLKLSDLNDDKPSDWGTYLPNLLSLAADEKIVGMLITSDYKGEIAAAYADGRVSRVELAAYATKQNRKKLIKAVSTHSPVIAVYYLPPDTAGEQRDFVLISDQAKAVLFNLDLINRKSTRTNRGDQVLKLKKQAQILDFIPLNDLADKADWERHRIHKLGTSGITLKSADLQERQITLFK</sequence>
<evidence type="ECO:0000256" key="5">
    <source>
        <dbReference type="ARBA" id="ARBA00023136"/>
    </source>
</evidence>
<evidence type="ECO:0000256" key="7">
    <source>
        <dbReference type="PROSITE-ProRule" id="PRU01384"/>
    </source>
</evidence>
<evidence type="ECO:0000256" key="3">
    <source>
        <dbReference type="ARBA" id="ARBA00023029"/>
    </source>
</evidence>
<evidence type="ECO:0000256" key="2">
    <source>
        <dbReference type="ARBA" id="ARBA00022475"/>
    </source>
</evidence>
<dbReference type="EMBL" id="CP118868">
    <property type="protein sequence ID" value="WEG35041.1"/>
    <property type="molecule type" value="Genomic_DNA"/>
</dbReference>
<dbReference type="Proteomes" id="UP001220478">
    <property type="component" value="Chromosome"/>
</dbReference>
<gene>
    <name evidence="9" type="ORF">PYS61_03615</name>
</gene>
<evidence type="ECO:0000259" key="8">
    <source>
        <dbReference type="PROSITE" id="PS52040"/>
    </source>
</evidence>
<dbReference type="InterPro" id="IPR013760">
    <property type="entry name" value="Topo_IIA-like_dom_sf"/>
</dbReference>
<organism evidence="9 10">
    <name type="scientific">Amygdalobacter indicium</name>
    <dbReference type="NCBI Taxonomy" id="3029272"/>
    <lineage>
        <taxon>Bacteria</taxon>
        <taxon>Bacillati</taxon>
        <taxon>Bacillota</taxon>
        <taxon>Clostridia</taxon>
        <taxon>Eubacteriales</taxon>
        <taxon>Oscillospiraceae</taxon>
        <taxon>Amygdalobacter</taxon>
    </lineage>
</organism>
<protein>
    <submittedName>
        <fullName evidence="9">DNA topoisomerase (ATP-hydrolyzing) subunit A</fullName>
    </submittedName>
</protein>
<dbReference type="Gene3D" id="3.90.199.10">
    <property type="entry name" value="Topoisomerase II, domain 5"/>
    <property type="match status" value="1"/>
</dbReference>
<evidence type="ECO:0000256" key="4">
    <source>
        <dbReference type="ARBA" id="ARBA00023125"/>
    </source>
</evidence>
<accession>A0ABY8C2Y9</accession>
<feature type="domain" description="Topo IIA-type catalytic" evidence="8">
    <location>
        <begin position="62"/>
        <end position="524"/>
    </location>
</feature>
<evidence type="ECO:0000313" key="9">
    <source>
        <dbReference type="EMBL" id="WEG35041.1"/>
    </source>
</evidence>
<dbReference type="PROSITE" id="PS52040">
    <property type="entry name" value="TOPO_IIA"/>
    <property type="match status" value="1"/>
</dbReference>
<comment type="catalytic activity">
    <reaction evidence="1 7">
        <text>ATP-dependent breakage, passage and rejoining of double-stranded DNA.</text>
        <dbReference type="EC" id="5.6.2.2"/>
    </reaction>
</comment>
<dbReference type="SUPFAM" id="SSF56719">
    <property type="entry name" value="Type II DNA topoisomerase"/>
    <property type="match status" value="1"/>
</dbReference>